<gene>
    <name evidence="1" type="primary">Hypp6791</name>
    <name evidence="1" type="ORF">BLAG_LOCUS5804</name>
</gene>
<dbReference type="Proteomes" id="UP000838412">
    <property type="component" value="Chromosome 12"/>
</dbReference>
<evidence type="ECO:0000313" key="1">
    <source>
        <dbReference type="EMBL" id="CAH1242515.1"/>
    </source>
</evidence>
<dbReference type="AlphaFoldDB" id="A0A8J9YVL8"/>
<protein>
    <submittedName>
        <fullName evidence="1">Hypp6791 protein</fullName>
    </submittedName>
</protein>
<proteinExistence type="predicted"/>
<dbReference type="EMBL" id="OV696697">
    <property type="protein sequence ID" value="CAH1242515.1"/>
    <property type="molecule type" value="Genomic_DNA"/>
</dbReference>
<keyword evidence="2" id="KW-1185">Reference proteome</keyword>
<name>A0A8J9YVL8_BRALA</name>
<accession>A0A8J9YVL8</accession>
<organism evidence="1 2">
    <name type="scientific">Branchiostoma lanceolatum</name>
    <name type="common">Common lancelet</name>
    <name type="synonym">Amphioxus lanceolatum</name>
    <dbReference type="NCBI Taxonomy" id="7740"/>
    <lineage>
        <taxon>Eukaryota</taxon>
        <taxon>Metazoa</taxon>
        <taxon>Chordata</taxon>
        <taxon>Cephalochordata</taxon>
        <taxon>Leptocardii</taxon>
        <taxon>Amphioxiformes</taxon>
        <taxon>Branchiostomatidae</taxon>
        <taxon>Branchiostoma</taxon>
    </lineage>
</organism>
<evidence type="ECO:0000313" key="2">
    <source>
        <dbReference type="Proteomes" id="UP000838412"/>
    </source>
</evidence>
<sequence>MSSIPFWHGSSDAAALPASARRLPSPLVAAEVGYSTGPAPGRPRLRPPSAWLPYLPVLCSPRLSNRSGPWPLDPNCSPGLAYLPFCNPRLLYWTGPWPPTPQAAQRLATVPSCSRQPQANQQERPLAVLSQTTAPGWHTYLYSPKLLTEPAFRSHTFQPLTGVPLLKLAD</sequence>
<reference evidence="1" key="1">
    <citation type="submission" date="2022-01" db="EMBL/GenBank/DDBJ databases">
        <authorList>
            <person name="Braso-Vives M."/>
        </authorList>
    </citation>
    <scope>NUCLEOTIDE SEQUENCE</scope>
</reference>